<gene>
    <name evidence="1" type="ORF">IPOD504_LOCUS586</name>
</gene>
<reference evidence="1" key="1">
    <citation type="submission" date="2022-03" db="EMBL/GenBank/DDBJ databases">
        <authorList>
            <person name="Martin H S."/>
        </authorList>
    </citation>
    <scope>NUCLEOTIDE SEQUENCE</scope>
</reference>
<name>A0ABN8HQV6_9NEOP</name>
<organism evidence="1 2">
    <name type="scientific">Iphiclides podalirius</name>
    <name type="common">scarce swallowtail</name>
    <dbReference type="NCBI Taxonomy" id="110791"/>
    <lineage>
        <taxon>Eukaryota</taxon>
        <taxon>Metazoa</taxon>
        <taxon>Ecdysozoa</taxon>
        <taxon>Arthropoda</taxon>
        <taxon>Hexapoda</taxon>
        <taxon>Insecta</taxon>
        <taxon>Pterygota</taxon>
        <taxon>Neoptera</taxon>
        <taxon>Endopterygota</taxon>
        <taxon>Lepidoptera</taxon>
        <taxon>Glossata</taxon>
        <taxon>Ditrysia</taxon>
        <taxon>Papilionoidea</taxon>
        <taxon>Papilionidae</taxon>
        <taxon>Papilioninae</taxon>
        <taxon>Iphiclides</taxon>
    </lineage>
</organism>
<dbReference type="EMBL" id="OW152813">
    <property type="protein sequence ID" value="CAH2035514.1"/>
    <property type="molecule type" value="Genomic_DNA"/>
</dbReference>
<sequence length="137" mass="14756">MPRTLLCRTRHTKGGLSECKTLPQHKRSISATRRPELVEPHLPPHGVGFQPSIGTLAGYRALVLVALDVRFAGRVYIGVVARSKAVASRGADCIDRDYITTCVLSLRAQHAPCPPPPAPATCPSLADRHYGIALRSA</sequence>
<accession>A0ABN8HQV6</accession>
<evidence type="ECO:0000313" key="1">
    <source>
        <dbReference type="EMBL" id="CAH2035514.1"/>
    </source>
</evidence>
<proteinExistence type="predicted"/>
<feature type="non-terminal residue" evidence="1">
    <location>
        <position position="137"/>
    </location>
</feature>
<evidence type="ECO:0000313" key="2">
    <source>
        <dbReference type="Proteomes" id="UP000837857"/>
    </source>
</evidence>
<protein>
    <submittedName>
        <fullName evidence="1">Uncharacterized protein</fullName>
    </submittedName>
</protein>
<keyword evidence="2" id="KW-1185">Reference proteome</keyword>
<dbReference type="Proteomes" id="UP000837857">
    <property type="component" value="Chromosome 1"/>
</dbReference>